<dbReference type="EMBL" id="LJIJ01001299">
    <property type="protein sequence ID" value="ODM92196.1"/>
    <property type="molecule type" value="Genomic_DNA"/>
</dbReference>
<comment type="caution">
    <text evidence="5">The sequence shown here is derived from an EMBL/GenBank/DDBJ whole genome shotgun (WGS) entry which is preliminary data.</text>
</comment>
<dbReference type="InterPro" id="IPR008251">
    <property type="entry name" value="Chromo_shadow_dom"/>
</dbReference>
<dbReference type="OrthoDB" id="433924at2759"/>
<dbReference type="CDD" id="cd00034">
    <property type="entry name" value="CSD"/>
    <property type="match status" value="1"/>
</dbReference>
<dbReference type="SMART" id="SM00300">
    <property type="entry name" value="ChSh"/>
    <property type="match status" value="1"/>
</dbReference>
<evidence type="ECO:0000313" key="5">
    <source>
        <dbReference type="EMBL" id="ODM92196.1"/>
    </source>
</evidence>
<evidence type="ECO:0000259" key="4">
    <source>
        <dbReference type="PROSITE" id="PS50013"/>
    </source>
</evidence>
<dbReference type="PROSITE" id="PS00598">
    <property type="entry name" value="CHROMO_1"/>
    <property type="match status" value="1"/>
</dbReference>
<organism evidence="5 6">
    <name type="scientific">Orchesella cincta</name>
    <name type="common">Springtail</name>
    <name type="synonym">Podura cincta</name>
    <dbReference type="NCBI Taxonomy" id="48709"/>
    <lineage>
        <taxon>Eukaryota</taxon>
        <taxon>Metazoa</taxon>
        <taxon>Ecdysozoa</taxon>
        <taxon>Arthropoda</taxon>
        <taxon>Hexapoda</taxon>
        <taxon>Collembola</taxon>
        <taxon>Entomobryomorpha</taxon>
        <taxon>Entomobryoidea</taxon>
        <taxon>Orchesellidae</taxon>
        <taxon>Orchesellinae</taxon>
        <taxon>Orchesella</taxon>
    </lineage>
</organism>
<dbReference type="Pfam" id="PF00385">
    <property type="entry name" value="Chromo"/>
    <property type="match status" value="1"/>
</dbReference>
<dbReference type="CDD" id="cd00024">
    <property type="entry name" value="CD_CSD"/>
    <property type="match status" value="1"/>
</dbReference>
<dbReference type="PRINTS" id="PR00504">
    <property type="entry name" value="CHROMODOMAIN"/>
</dbReference>
<evidence type="ECO:0000313" key="6">
    <source>
        <dbReference type="Proteomes" id="UP000094527"/>
    </source>
</evidence>
<protein>
    <submittedName>
        <fullName evidence="5">Heterochromatin protein 1</fullName>
    </submittedName>
</protein>
<dbReference type="STRING" id="48709.A0A1D2MGR1"/>
<proteinExistence type="predicted"/>
<dbReference type="InterPro" id="IPR023780">
    <property type="entry name" value="Chromo_domain"/>
</dbReference>
<dbReference type="InterPro" id="IPR023779">
    <property type="entry name" value="Chromodomain_CS"/>
</dbReference>
<dbReference type="GO" id="GO:0005634">
    <property type="term" value="C:nucleus"/>
    <property type="evidence" value="ECO:0007669"/>
    <property type="project" value="UniProtKB-SubCell"/>
</dbReference>
<evidence type="ECO:0000256" key="3">
    <source>
        <dbReference type="SAM" id="MobiDB-lite"/>
    </source>
</evidence>
<dbReference type="Proteomes" id="UP000094527">
    <property type="component" value="Unassembled WGS sequence"/>
</dbReference>
<dbReference type="PROSITE" id="PS50013">
    <property type="entry name" value="CHROMO_2"/>
    <property type="match status" value="2"/>
</dbReference>
<dbReference type="OMA" id="NTWERLE"/>
<feature type="domain" description="Chromo" evidence="4">
    <location>
        <begin position="10"/>
        <end position="69"/>
    </location>
</feature>
<dbReference type="InterPro" id="IPR051219">
    <property type="entry name" value="Heterochromatin_chromo-domain"/>
</dbReference>
<dbReference type="SMART" id="SM00298">
    <property type="entry name" value="CHROMO"/>
    <property type="match status" value="1"/>
</dbReference>
<keyword evidence="6" id="KW-1185">Reference proteome</keyword>
<dbReference type="PANTHER" id="PTHR22812">
    <property type="entry name" value="CHROMOBOX PROTEIN"/>
    <property type="match status" value="1"/>
</dbReference>
<gene>
    <name evidence="5" type="ORF">Ocin01_14487</name>
</gene>
<comment type="subcellular location">
    <subcellularLocation>
        <location evidence="1">Nucleus</location>
    </subcellularLocation>
</comment>
<evidence type="ECO:0000256" key="2">
    <source>
        <dbReference type="ARBA" id="ARBA00023242"/>
    </source>
</evidence>
<accession>A0A1D2MGR1</accession>
<keyword evidence="2" id="KW-0539">Nucleus</keyword>
<dbReference type="InterPro" id="IPR016197">
    <property type="entry name" value="Chromo-like_dom_sf"/>
</dbReference>
<dbReference type="Gene3D" id="2.40.50.40">
    <property type="match status" value="2"/>
</dbReference>
<name>A0A1D2MGR1_ORCCI</name>
<feature type="domain" description="Chromo" evidence="4">
    <location>
        <begin position="108"/>
        <end position="162"/>
    </location>
</feature>
<reference evidence="5 6" key="1">
    <citation type="journal article" date="2016" name="Genome Biol. Evol.">
        <title>Gene Family Evolution Reflects Adaptation to Soil Environmental Stressors in the Genome of the Collembolan Orchesella cincta.</title>
        <authorList>
            <person name="Faddeeva-Vakhrusheva A."/>
            <person name="Derks M.F."/>
            <person name="Anvar S.Y."/>
            <person name="Agamennone V."/>
            <person name="Suring W."/>
            <person name="Smit S."/>
            <person name="van Straalen N.M."/>
            <person name="Roelofs D."/>
        </authorList>
    </citation>
    <scope>NUCLEOTIDE SEQUENCE [LARGE SCALE GENOMIC DNA]</scope>
    <source>
        <tissue evidence="5">Mixed pool</tissue>
    </source>
</reference>
<dbReference type="InterPro" id="IPR000953">
    <property type="entry name" value="Chromo/chromo_shadow_dom"/>
</dbReference>
<dbReference type="Pfam" id="PF01393">
    <property type="entry name" value="Chromo_shadow"/>
    <property type="match status" value="1"/>
</dbReference>
<dbReference type="AlphaFoldDB" id="A0A1D2MGR1"/>
<sequence>MKSFGSNEVYYVEKILDKRPGVRGKPEYLLKWRGYPDSENTWEPGEHISFILILDFERRQKEEMANAEKGQELQTQKTKTGKIMAASSDQKKRQDQSLPMTSGLERGLDLEKVVGAMDDKGELVLLLKFKGEQRVELVPASVANAKWPQEVIKFYQNRIVWD</sequence>
<feature type="region of interest" description="Disordered" evidence="3">
    <location>
        <begin position="63"/>
        <end position="101"/>
    </location>
</feature>
<dbReference type="SUPFAM" id="SSF54160">
    <property type="entry name" value="Chromo domain-like"/>
    <property type="match status" value="2"/>
</dbReference>
<evidence type="ECO:0000256" key="1">
    <source>
        <dbReference type="ARBA" id="ARBA00004123"/>
    </source>
</evidence>
<dbReference type="InterPro" id="IPR017984">
    <property type="entry name" value="Chromo_dom_subgr"/>
</dbReference>
<dbReference type="GO" id="GO:0000792">
    <property type="term" value="C:heterochromatin"/>
    <property type="evidence" value="ECO:0007669"/>
    <property type="project" value="UniProtKB-ARBA"/>
</dbReference>